<feature type="domain" description="Cation-transporting P-type ATPase N-terminal" evidence="19">
    <location>
        <begin position="1"/>
        <end position="75"/>
    </location>
</feature>
<evidence type="ECO:0000256" key="9">
    <source>
        <dbReference type="ARBA" id="ARBA00022723"/>
    </source>
</evidence>
<feature type="transmembrane region" description="Helical" evidence="18">
    <location>
        <begin position="773"/>
        <end position="790"/>
    </location>
</feature>
<dbReference type="PANTHER" id="PTHR42861">
    <property type="entry name" value="CALCIUM-TRANSPORTING ATPASE"/>
    <property type="match status" value="1"/>
</dbReference>
<evidence type="ECO:0000256" key="11">
    <source>
        <dbReference type="ARBA" id="ARBA00022837"/>
    </source>
</evidence>
<dbReference type="Proteomes" id="UP000486601">
    <property type="component" value="Unassembled WGS sequence"/>
</dbReference>
<keyword evidence="11" id="KW-0106">Calcium</keyword>
<dbReference type="Gene3D" id="3.40.50.1000">
    <property type="entry name" value="HAD superfamily/HAD-like"/>
    <property type="match status" value="1"/>
</dbReference>
<dbReference type="Pfam" id="PF00689">
    <property type="entry name" value="Cation_ATPase_C"/>
    <property type="match status" value="1"/>
</dbReference>
<reference evidence="20" key="1">
    <citation type="submission" date="2014-08" db="EMBL/GenBank/DDBJ databases">
        <authorList>
            <person name="Kubiak A."/>
            <person name="Poehlein A."/>
            <person name="Daniel R."/>
            <person name="Minton N.P."/>
        </authorList>
    </citation>
    <scope>NUCLEOTIDE SEQUENCE</scope>
    <source>
        <strain evidence="20">NCIMB 10696</strain>
    </source>
</reference>
<evidence type="ECO:0000256" key="5">
    <source>
        <dbReference type="ARBA" id="ARBA00022475"/>
    </source>
</evidence>
<evidence type="ECO:0000256" key="10">
    <source>
        <dbReference type="ARBA" id="ARBA00022741"/>
    </source>
</evidence>
<evidence type="ECO:0000259" key="19">
    <source>
        <dbReference type="SMART" id="SM00831"/>
    </source>
</evidence>
<keyword evidence="5" id="KW-1003">Cell membrane</keyword>
<keyword evidence="16 18" id="KW-0472">Membrane</keyword>
<keyword evidence="10" id="KW-0547">Nucleotide-binding</keyword>
<keyword evidence="6" id="KW-0597">Phosphoprotein</keyword>
<keyword evidence="14 18" id="KW-1133">Transmembrane helix</keyword>
<evidence type="ECO:0000256" key="13">
    <source>
        <dbReference type="ARBA" id="ARBA00022967"/>
    </source>
</evidence>
<dbReference type="FunFam" id="3.40.1110.10:FF:000053">
    <property type="entry name" value="Cation-transporting ATPase, E1-E2 family"/>
    <property type="match status" value="1"/>
</dbReference>
<dbReference type="Pfam" id="PF13246">
    <property type="entry name" value="Cation_ATPase"/>
    <property type="match status" value="1"/>
</dbReference>
<dbReference type="FunFam" id="2.70.150.10:FF:000016">
    <property type="entry name" value="Calcium-transporting P-type ATPase putative"/>
    <property type="match status" value="1"/>
</dbReference>
<evidence type="ECO:0000256" key="16">
    <source>
        <dbReference type="ARBA" id="ARBA00023136"/>
    </source>
</evidence>
<dbReference type="CDD" id="cd02089">
    <property type="entry name" value="P-type_ATPase_Ca_prok"/>
    <property type="match status" value="1"/>
</dbReference>
<keyword evidence="7" id="KW-0109">Calcium transport</keyword>
<dbReference type="SUPFAM" id="SSF81653">
    <property type="entry name" value="Calcium ATPase, transduction domain A"/>
    <property type="match status" value="1"/>
</dbReference>
<keyword evidence="8 18" id="KW-0812">Transmembrane</keyword>
<dbReference type="InterPro" id="IPR004014">
    <property type="entry name" value="ATPase_P-typ_cation-transptr_N"/>
</dbReference>
<dbReference type="GO" id="GO:0016887">
    <property type="term" value="F:ATP hydrolysis activity"/>
    <property type="evidence" value="ECO:0007669"/>
    <property type="project" value="InterPro"/>
</dbReference>
<dbReference type="InterPro" id="IPR006408">
    <property type="entry name" value="P-type_ATPase_IIB"/>
</dbReference>
<dbReference type="NCBIfam" id="TIGR01517">
    <property type="entry name" value="ATPase-IIB_Ca"/>
    <property type="match status" value="1"/>
</dbReference>
<feature type="transmembrane region" description="Helical" evidence="18">
    <location>
        <begin position="79"/>
        <end position="95"/>
    </location>
</feature>
<dbReference type="SFLD" id="SFLDG00002">
    <property type="entry name" value="C1.7:_P-type_atpase_like"/>
    <property type="match status" value="1"/>
</dbReference>
<dbReference type="SFLD" id="SFLDS00003">
    <property type="entry name" value="Haloacid_Dehalogenase"/>
    <property type="match status" value="1"/>
</dbReference>
<dbReference type="FunFam" id="3.40.50.1000:FF:000001">
    <property type="entry name" value="Phospholipid-transporting ATPase IC"/>
    <property type="match status" value="1"/>
</dbReference>
<feature type="transmembrane region" description="Helical" evidence="18">
    <location>
        <begin position="274"/>
        <end position="298"/>
    </location>
</feature>
<feature type="transmembrane region" description="Helical" evidence="18">
    <location>
        <begin position="846"/>
        <end position="866"/>
    </location>
</feature>
<dbReference type="EMBL" id="SXCS01000003">
    <property type="protein sequence ID" value="NFR61286.1"/>
    <property type="molecule type" value="Genomic_DNA"/>
</dbReference>
<comment type="subcellular location">
    <subcellularLocation>
        <location evidence="1">Cell membrane</location>
        <topology evidence="1">Multi-pass membrane protein</topology>
    </subcellularLocation>
</comment>
<dbReference type="RefSeq" id="WP_033058368.1">
    <property type="nucleotide sequence ID" value="NZ_CP009225.1"/>
</dbReference>
<evidence type="ECO:0000313" key="23">
    <source>
        <dbReference type="Proteomes" id="UP000486601"/>
    </source>
</evidence>
<evidence type="ECO:0000256" key="1">
    <source>
        <dbReference type="ARBA" id="ARBA00004651"/>
    </source>
</evidence>
<dbReference type="GO" id="GO:0005388">
    <property type="term" value="F:P-type calcium transporter activity"/>
    <property type="evidence" value="ECO:0007669"/>
    <property type="project" value="UniProtKB-EC"/>
</dbReference>
<dbReference type="KEGG" id="cld:CLSPO_c05680"/>
<dbReference type="InterPro" id="IPR023299">
    <property type="entry name" value="ATPase_P-typ_cyto_dom_N"/>
</dbReference>
<dbReference type="SUPFAM" id="SSF81660">
    <property type="entry name" value="Metal cation-transporting ATPase, ATP-binding domain N"/>
    <property type="match status" value="1"/>
</dbReference>
<dbReference type="Gene3D" id="3.40.1110.10">
    <property type="entry name" value="Calcium-transporting ATPase, cytoplasmic domain N"/>
    <property type="match status" value="1"/>
</dbReference>
<dbReference type="SMART" id="SM00831">
    <property type="entry name" value="Cation_ATPase_N"/>
    <property type="match status" value="1"/>
</dbReference>
<dbReference type="InterPro" id="IPR023214">
    <property type="entry name" value="HAD_sf"/>
</dbReference>
<dbReference type="GO" id="GO:0046872">
    <property type="term" value="F:metal ion binding"/>
    <property type="evidence" value="ECO:0007669"/>
    <property type="project" value="UniProtKB-KW"/>
</dbReference>
<keyword evidence="15" id="KW-0406">Ion transport</keyword>
<dbReference type="PRINTS" id="PR00120">
    <property type="entry name" value="HATPASE"/>
</dbReference>
<keyword evidence="13" id="KW-1278">Translocase</keyword>
<dbReference type="EC" id="7.2.2.10" evidence="3"/>
<dbReference type="InterPro" id="IPR006068">
    <property type="entry name" value="ATPase_P-typ_cation-transptr_C"/>
</dbReference>
<evidence type="ECO:0000256" key="15">
    <source>
        <dbReference type="ARBA" id="ARBA00023065"/>
    </source>
</evidence>
<dbReference type="InterPro" id="IPR018303">
    <property type="entry name" value="ATPase_P-typ_P_site"/>
</dbReference>
<evidence type="ECO:0000256" key="2">
    <source>
        <dbReference type="ARBA" id="ARBA00005675"/>
    </source>
</evidence>
<dbReference type="InterPro" id="IPR036412">
    <property type="entry name" value="HAD-like_sf"/>
</dbReference>
<sequence length="872" mass="95603">MWFNKTSQEILEKLAVDTSKGLSSEEVGKRKEKYGLNKLNSKKQKSLLKMFFEQLNDILIYILLAAAIISGVLGEISDALIIGIVVIINTVIGVVQESKAEKALEALKQLSTPKALVKRNGENVEIPSEDVVPGDVIVLDAGRYVPCDLRLIETANLKIEESALTGESVPVEKHAEEKLEDPKTSLGDQKNMAFMSTLATYGRGTGIAVGTGMNTEIGKIAKMLEGEDKELTPLQKKLAELGKILGFAALGICALMFVVGLLQKRDILEMFLTAISLAVAAIPEGLPAIVTIVLAMGVQRMIKENAIIRKLPAVETLGAVNIICSDKTGTLTQNKMTVIKFYTNNEIQDIDKLNIEDNIHKMLLENLVLCNDATFSKDSSTGDPTEIALLEAGAKYNIVKNNIENEHKRIDEIPFDSDRKLMTTVNDFDDKNYVMTKGAIDNLLKISTNAYINGEVVPLTDEIKQNIMNASNDMSKNALRVLGAAYKILEDTNYNKENLEMDLTFIGLVGMIDPPRESVKDSIFECKNSGIKTIMITGDHKVTAFAIAKELGIAEDESQAIFGYELDDMSDSELSSKIESLRVFARVSPEHKVKIVKALKSKGNIVSMTGDGVNDAPSLKAADIGVAMGITGTDVAKGASDMVLTDDNFSTIVSAIKEGRNIYNNIKKSIIFLLSCNLGEIIALFIGILLGWPAPLRPIHLLWVNLITDSLPALSLGIDPGDPDIMDEKPRNPKESLFAGGAGISLILNGLLIGVLTLIAFEVGRIRYSDSLMHAQTMAFVVLSVSQLFHSFNMRHPKKSIFQLGLFTNKYLFASVIFGIFLQDMVITIPFLASIFKVFDLTMQDWIFVCALSIIPLIINEIVKFFKRLKDK</sequence>
<comment type="catalytic activity">
    <reaction evidence="17">
        <text>Ca(2+)(in) + ATP + H2O = Ca(2+)(out) + ADP + phosphate + H(+)</text>
        <dbReference type="Rhea" id="RHEA:18105"/>
        <dbReference type="ChEBI" id="CHEBI:15377"/>
        <dbReference type="ChEBI" id="CHEBI:15378"/>
        <dbReference type="ChEBI" id="CHEBI:29108"/>
        <dbReference type="ChEBI" id="CHEBI:30616"/>
        <dbReference type="ChEBI" id="CHEBI:43474"/>
        <dbReference type="ChEBI" id="CHEBI:456216"/>
        <dbReference type="EC" id="7.2.2.10"/>
    </reaction>
</comment>
<dbReference type="InterPro" id="IPR001757">
    <property type="entry name" value="P_typ_ATPase"/>
</dbReference>
<dbReference type="InterPro" id="IPR044492">
    <property type="entry name" value="P_typ_ATPase_HD_dom"/>
</dbReference>
<reference evidence="21 23" key="3">
    <citation type="submission" date="2019-04" db="EMBL/GenBank/DDBJ databases">
        <title>Genome sequencing of Clostridium botulinum Groups I-IV and Clostridium butyricum.</title>
        <authorList>
            <person name="Brunt J."/>
            <person name="Van Vliet A.H.M."/>
            <person name="Stringer S.C."/>
            <person name="Carter A.T."/>
            <person name="Peck M.W."/>
        </authorList>
    </citation>
    <scope>NUCLEOTIDE SEQUENCE [LARGE SCALE GENOMIC DNA]</scope>
    <source>
        <strain evidence="21 23">IFR 18/108</strain>
    </source>
</reference>
<comment type="similarity">
    <text evidence="2">Belongs to the cation transport ATPase (P-type) (TC 3.A.3) family. Type IIA subfamily.</text>
</comment>
<dbReference type="GO" id="GO:0005886">
    <property type="term" value="C:plasma membrane"/>
    <property type="evidence" value="ECO:0007669"/>
    <property type="project" value="UniProtKB-SubCell"/>
</dbReference>
<keyword evidence="4" id="KW-0813">Transport</keyword>
<dbReference type="Proteomes" id="UP000033052">
    <property type="component" value="Chromosome"/>
</dbReference>
<dbReference type="InterPro" id="IPR059000">
    <property type="entry name" value="ATPase_P-type_domA"/>
</dbReference>
<evidence type="ECO:0000256" key="17">
    <source>
        <dbReference type="ARBA" id="ARBA00048694"/>
    </source>
</evidence>
<dbReference type="GO" id="GO:0005524">
    <property type="term" value="F:ATP binding"/>
    <property type="evidence" value="ECO:0007669"/>
    <property type="project" value="UniProtKB-KW"/>
</dbReference>
<gene>
    <name evidence="20" type="ORF">CLSPO_c05680</name>
    <name evidence="21" type="ORF">FDF70_07230</name>
</gene>
<evidence type="ECO:0000313" key="20">
    <source>
        <dbReference type="EMBL" id="AKC61291.1"/>
    </source>
</evidence>
<feature type="transmembrane region" description="Helical" evidence="18">
    <location>
        <begin position="670"/>
        <end position="692"/>
    </location>
</feature>
<evidence type="ECO:0000313" key="22">
    <source>
        <dbReference type="Proteomes" id="UP000033052"/>
    </source>
</evidence>
<dbReference type="PRINTS" id="PR00119">
    <property type="entry name" value="CATATPASE"/>
</dbReference>
<evidence type="ECO:0000256" key="6">
    <source>
        <dbReference type="ARBA" id="ARBA00022553"/>
    </source>
</evidence>
<dbReference type="SUPFAM" id="SSF81665">
    <property type="entry name" value="Calcium ATPase, transmembrane domain M"/>
    <property type="match status" value="1"/>
</dbReference>
<dbReference type="NCBIfam" id="TIGR01522">
    <property type="entry name" value="ATPase-IIA2_Ca"/>
    <property type="match status" value="1"/>
</dbReference>
<evidence type="ECO:0000256" key="18">
    <source>
        <dbReference type="SAM" id="Phobius"/>
    </source>
</evidence>
<dbReference type="SUPFAM" id="SSF56784">
    <property type="entry name" value="HAD-like"/>
    <property type="match status" value="1"/>
</dbReference>
<evidence type="ECO:0000256" key="4">
    <source>
        <dbReference type="ARBA" id="ARBA00022448"/>
    </source>
</evidence>
<accession>A0A7U5HZ78</accession>
<dbReference type="Pfam" id="PF00122">
    <property type="entry name" value="E1-E2_ATPase"/>
    <property type="match status" value="1"/>
</dbReference>
<dbReference type="Pfam" id="PF00690">
    <property type="entry name" value="Cation_ATPase_N"/>
    <property type="match status" value="1"/>
</dbReference>
<evidence type="ECO:0000313" key="21">
    <source>
        <dbReference type="EMBL" id="NFR61286.1"/>
    </source>
</evidence>
<feature type="transmembrane region" description="Helical" evidence="18">
    <location>
        <begin position="737"/>
        <end position="761"/>
    </location>
</feature>
<keyword evidence="9" id="KW-0479">Metal-binding</keyword>
<feature type="transmembrane region" description="Helical" evidence="18">
    <location>
        <begin position="55"/>
        <end position="73"/>
    </location>
</feature>
<dbReference type="AlphaFoldDB" id="A0A7U5HZ78"/>
<dbReference type="InterPro" id="IPR006413">
    <property type="entry name" value="P-type_ATPase_IIA_PMR1"/>
</dbReference>
<keyword evidence="20" id="KW-0378">Hydrolase</keyword>
<dbReference type="GeneID" id="92937326"/>
<reference evidence="20 22" key="2">
    <citation type="journal article" date="2015" name="PLoS ONE">
        <title>A universal mariner transposon system for forward genetic studies in the genus clostridium.</title>
        <authorList>
            <person name="Zhang Y."/>
            <person name="Grosse-Honebrink A."/>
            <person name="Minton N.P."/>
        </authorList>
    </citation>
    <scope>NUCLEOTIDE SEQUENCE [LARGE SCALE GENOMIC DNA]</scope>
    <source>
        <strain evidence="20 22">NCIMB 10696</strain>
    </source>
</reference>
<evidence type="ECO:0000256" key="12">
    <source>
        <dbReference type="ARBA" id="ARBA00022840"/>
    </source>
</evidence>
<dbReference type="NCBIfam" id="TIGR01494">
    <property type="entry name" value="ATPase_P-type"/>
    <property type="match status" value="3"/>
</dbReference>
<dbReference type="FunFam" id="3.40.50.1000:FF:000028">
    <property type="entry name" value="Calcium-transporting P-type ATPase, putative"/>
    <property type="match status" value="1"/>
</dbReference>
<evidence type="ECO:0000256" key="14">
    <source>
        <dbReference type="ARBA" id="ARBA00022989"/>
    </source>
</evidence>
<dbReference type="InterPro" id="IPR023298">
    <property type="entry name" value="ATPase_P-typ_TM_dom_sf"/>
</dbReference>
<evidence type="ECO:0000256" key="7">
    <source>
        <dbReference type="ARBA" id="ARBA00022568"/>
    </source>
</evidence>
<dbReference type="GO" id="GO:0140352">
    <property type="term" value="P:export from cell"/>
    <property type="evidence" value="ECO:0007669"/>
    <property type="project" value="UniProtKB-ARBA"/>
</dbReference>
<dbReference type="Gene3D" id="2.70.150.10">
    <property type="entry name" value="Calcium-transporting ATPase, cytoplasmic transduction domain A"/>
    <property type="match status" value="1"/>
</dbReference>
<dbReference type="PROSITE" id="PS00154">
    <property type="entry name" value="ATPASE_E1_E2"/>
    <property type="match status" value="1"/>
</dbReference>
<feature type="transmembrane region" description="Helical" evidence="18">
    <location>
        <begin position="811"/>
        <end position="834"/>
    </location>
</feature>
<dbReference type="Gene3D" id="1.20.1110.10">
    <property type="entry name" value="Calcium-transporting ATPase, transmembrane domain"/>
    <property type="match status" value="1"/>
</dbReference>
<evidence type="ECO:0000256" key="8">
    <source>
        <dbReference type="ARBA" id="ARBA00022692"/>
    </source>
</evidence>
<organism evidence="20 22">
    <name type="scientific">Clostridium sporogenes</name>
    <dbReference type="NCBI Taxonomy" id="1509"/>
    <lineage>
        <taxon>Bacteria</taxon>
        <taxon>Bacillati</taxon>
        <taxon>Bacillota</taxon>
        <taxon>Clostridia</taxon>
        <taxon>Eubacteriales</taxon>
        <taxon>Clostridiaceae</taxon>
        <taxon>Clostridium</taxon>
    </lineage>
</organism>
<feature type="transmembrane region" description="Helical" evidence="18">
    <location>
        <begin position="244"/>
        <end position="262"/>
    </location>
</feature>
<name>A0A7U5HZ78_CLOSG</name>
<protein>
    <recommendedName>
        <fullName evidence="3">P-type Ca(2+) transporter</fullName>
        <ecNumber evidence="3">7.2.2.10</ecNumber>
    </recommendedName>
</protein>
<proteinExistence type="inferred from homology"/>
<evidence type="ECO:0000256" key="3">
    <source>
        <dbReference type="ARBA" id="ARBA00012790"/>
    </source>
</evidence>
<dbReference type="SFLD" id="SFLDF00027">
    <property type="entry name" value="p-type_atpase"/>
    <property type="match status" value="1"/>
</dbReference>
<dbReference type="InterPro" id="IPR008250">
    <property type="entry name" value="ATPase_P-typ_transduc_dom_A_sf"/>
</dbReference>
<dbReference type="EMBL" id="CP009225">
    <property type="protein sequence ID" value="AKC61291.1"/>
    <property type="molecule type" value="Genomic_DNA"/>
</dbReference>
<keyword evidence="12" id="KW-0067">ATP-binding</keyword>